<feature type="compositionally biased region" description="Polar residues" evidence="1">
    <location>
        <begin position="1"/>
        <end position="13"/>
    </location>
</feature>
<sequence length="223" mass="25217">MPIRHNVNQQNRPALQHIDESATVPESPQDALTIKLDGTSGVYRISKDLLIRKSAFFRTMLGGIWKESESSVITLHDDNPQALEFVLQLLQSKHQVPASYFSPNSDVAKRQFIALHACQIADKYDIPEVSGQMIDFLLNEAFILARQPNPASFIIEHHCDVARGAFGGHYPDKILNEVFNYYVYRLDHRGKHDSSKALLTHMAQDNPHVLVEMIMSDLRSSPV</sequence>
<dbReference type="RefSeq" id="XP_008713076.1">
    <property type="nucleotide sequence ID" value="XM_008714854.1"/>
</dbReference>
<keyword evidence="4" id="KW-1185">Reference proteome</keyword>
<evidence type="ECO:0000313" key="4">
    <source>
        <dbReference type="Proteomes" id="UP000030752"/>
    </source>
</evidence>
<feature type="domain" description="BTB" evidence="2">
    <location>
        <begin position="30"/>
        <end position="92"/>
    </location>
</feature>
<dbReference type="InterPro" id="IPR000210">
    <property type="entry name" value="BTB/POZ_dom"/>
</dbReference>
<dbReference type="Proteomes" id="UP000030752">
    <property type="component" value="Unassembled WGS sequence"/>
</dbReference>
<evidence type="ECO:0000259" key="2">
    <source>
        <dbReference type="PROSITE" id="PS50097"/>
    </source>
</evidence>
<dbReference type="SUPFAM" id="SSF54695">
    <property type="entry name" value="POZ domain"/>
    <property type="match status" value="1"/>
</dbReference>
<protein>
    <recommendedName>
        <fullName evidence="2">BTB domain-containing protein</fullName>
    </recommendedName>
</protein>
<gene>
    <name evidence="3" type="ORF">HMPREF1541_10183</name>
</gene>
<evidence type="ECO:0000256" key="1">
    <source>
        <dbReference type="SAM" id="MobiDB-lite"/>
    </source>
</evidence>
<dbReference type="InterPro" id="IPR011333">
    <property type="entry name" value="SKP1/BTB/POZ_sf"/>
</dbReference>
<accession>W2S912</accession>
<dbReference type="VEuPathDB" id="FungiDB:HMPREF1541_10183"/>
<feature type="region of interest" description="Disordered" evidence="1">
    <location>
        <begin position="1"/>
        <end position="26"/>
    </location>
</feature>
<dbReference type="EMBL" id="KB822714">
    <property type="protein sequence ID" value="ETN44513.1"/>
    <property type="molecule type" value="Genomic_DNA"/>
</dbReference>
<proteinExistence type="predicted"/>
<dbReference type="AlphaFoldDB" id="W2S912"/>
<reference evidence="3 4" key="1">
    <citation type="submission" date="2013-03" db="EMBL/GenBank/DDBJ databases">
        <title>The Genome Sequence of Phialophora europaea CBS 101466.</title>
        <authorList>
            <consortium name="The Broad Institute Genomics Platform"/>
            <person name="Cuomo C."/>
            <person name="de Hoog S."/>
            <person name="Gorbushina A."/>
            <person name="Walker B."/>
            <person name="Young S.K."/>
            <person name="Zeng Q."/>
            <person name="Gargeya S."/>
            <person name="Fitzgerald M."/>
            <person name="Haas B."/>
            <person name="Abouelleil A."/>
            <person name="Allen A.W."/>
            <person name="Alvarado L."/>
            <person name="Arachchi H.M."/>
            <person name="Berlin A.M."/>
            <person name="Chapman S.B."/>
            <person name="Gainer-Dewar J."/>
            <person name="Goldberg J."/>
            <person name="Griggs A."/>
            <person name="Gujja S."/>
            <person name="Hansen M."/>
            <person name="Howarth C."/>
            <person name="Imamovic A."/>
            <person name="Ireland A."/>
            <person name="Larimer J."/>
            <person name="McCowan C."/>
            <person name="Murphy C."/>
            <person name="Pearson M."/>
            <person name="Poon T.W."/>
            <person name="Priest M."/>
            <person name="Roberts A."/>
            <person name="Saif S."/>
            <person name="Shea T."/>
            <person name="Sisk P."/>
            <person name="Sykes S."/>
            <person name="Wortman J."/>
            <person name="Nusbaum C."/>
            <person name="Birren B."/>
        </authorList>
    </citation>
    <scope>NUCLEOTIDE SEQUENCE [LARGE SCALE GENOMIC DNA]</scope>
    <source>
        <strain evidence="3 4">CBS 101466</strain>
    </source>
</reference>
<evidence type="ECO:0000313" key="3">
    <source>
        <dbReference type="EMBL" id="ETN44513.1"/>
    </source>
</evidence>
<organism evidence="3 4">
    <name type="scientific">Cyphellophora europaea (strain CBS 101466)</name>
    <name type="common">Phialophora europaea</name>
    <dbReference type="NCBI Taxonomy" id="1220924"/>
    <lineage>
        <taxon>Eukaryota</taxon>
        <taxon>Fungi</taxon>
        <taxon>Dikarya</taxon>
        <taxon>Ascomycota</taxon>
        <taxon>Pezizomycotina</taxon>
        <taxon>Eurotiomycetes</taxon>
        <taxon>Chaetothyriomycetidae</taxon>
        <taxon>Chaetothyriales</taxon>
        <taxon>Cyphellophoraceae</taxon>
        <taxon>Cyphellophora</taxon>
    </lineage>
</organism>
<dbReference type="GeneID" id="19977522"/>
<dbReference type="InParanoid" id="W2S912"/>
<name>W2S912_CYPE1</name>
<dbReference type="HOGENOM" id="CLU_1240092_0_0_1"/>
<dbReference type="OrthoDB" id="6359816at2759"/>
<dbReference type="Gene3D" id="3.30.710.10">
    <property type="entry name" value="Potassium Channel Kv1.1, Chain A"/>
    <property type="match status" value="1"/>
</dbReference>
<dbReference type="PROSITE" id="PS50097">
    <property type="entry name" value="BTB"/>
    <property type="match status" value="1"/>
</dbReference>